<name>A0ACB9EVZ0_9ASTR</name>
<reference evidence="2" key="1">
    <citation type="journal article" date="2022" name="Mol. Ecol. Resour.">
        <title>The genomes of chicory, endive, great burdock and yacon provide insights into Asteraceae palaeo-polyploidization history and plant inulin production.</title>
        <authorList>
            <person name="Fan W."/>
            <person name="Wang S."/>
            <person name="Wang H."/>
            <person name="Wang A."/>
            <person name="Jiang F."/>
            <person name="Liu H."/>
            <person name="Zhao H."/>
            <person name="Xu D."/>
            <person name="Zhang Y."/>
        </authorList>
    </citation>
    <scope>NUCLEOTIDE SEQUENCE [LARGE SCALE GENOMIC DNA]</scope>
    <source>
        <strain evidence="2">cv. Yunnan</strain>
    </source>
</reference>
<dbReference type="EMBL" id="CM042034">
    <property type="protein sequence ID" value="KAI3762861.1"/>
    <property type="molecule type" value="Genomic_DNA"/>
</dbReference>
<dbReference type="Proteomes" id="UP001056120">
    <property type="component" value="Linkage Group LG17"/>
</dbReference>
<proteinExistence type="predicted"/>
<evidence type="ECO:0000313" key="1">
    <source>
        <dbReference type="EMBL" id="KAI3762861.1"/>
    </source>
</evidence>
<comment type="caution">
    <text evidence="1">The sequence shown here is derived from an EMBL/GenBank/DDBJ whole genome shotgun (WGS) entry which is preliminary data.</text>
</comment>
<reference evidence="1 2" key="2">
    <citation type="journal article" date="2022" name="Mol. Ecol. Resour.">
        <title>The genomes of chicory, endive, great burdock and yacon provide insights into Asteraceae paleo-polyploidization history and plant inulin production.</title>
        <authorList>
            <person name="Fan W."/>
            <person name="Wang S."/>
            <person name="Wang H."/>
            <person name="Wang A."/>
            <person name="Jiang F."/>
            <person name="Liu H."/>
            <person name="Zhao H."/>
            <person name="Xu D."/>
            <person name="Zhang Y."/>
        </authorList>
    </citation>
    <scope>NUCLEOTIDE SEQUENCE [LARGE SCALE GENOMIC DNA]</scope>
    <source>
        <strain evidence="2">cv. Yunnan</strain>
        <tissue evidence="1">Leaves</tissue>
    </source>
</reference>
<accession>A0ACB9EVZ0</accession>
<keyword evidence="2" id="KW-1185">Reference proteome</keyword>
<protein>
    <submittedName>
        <fullName evidence="1">Uncharacterized protein</fullName>
    </submittedName>
</protein>
<evidence type="ECO:0000313" key="2">
    <source>
        <dbReference type="Proteomes" id="UP001056120"/>
    </source>
</evidence>
<gene>
    <name evidence="1" type="ORF">L1987_53303</name>
</gene>
<organism evidence="1 2">
    <name type="scientific">Smallanthus sonchifolius</name>
    <dbReference type="NCBI Taxonomy" id="185202"/>
    <lineage>
        <taxon>Eukaryota</taxon>
        <taxon>Viridiplantae</taxon>
        <taxon>Streptophyta</taxon>
        <taxon>Embryophyta</taxon>
        <taxon>Tracheophyta</taxon>
        <taxon>Spermatophyta</taxon>
        <taxon>Magnoliopsida</taxon>
        <taxon>eudicotyledons</taxon>
        <taxon>Gunneridae</taxon>
        <taxon>Pentapetalae</taxon>
        <taxon>asterids</taxon>
        <taxon>campanulids</taxon>
        <taxon>Asterales</taxon>
        <taxon>Asteraceae</taxon>
        <taxon>Asteroideae</taxon>
        <taxon>Heliantheae alliance</taxon>
        <taxon>Millerieae</taxon>
        <taxon>Smallanthus</taxon>
    </lineage>
</organism>
<sequence length="599" mass="68624">MVLIALNWPSNILLSIMSFKQEAARPFHGHPPSVWGDKFLSNDKKAELGEVEQIVEDLKEQVRKGIAVALGNPEEHTNLLKLFDAIQRLGISYYFEQEIANALRHLYESYGDDWNGGSKSIWFRLLRQQGFYVSCDIFDKYKDQQGAFKESLTNDVEEMLELYEATSLRVQGEFVLDEALDFTRTRLADIAKDPLRSNSTISTHIQEALDTPLHKRIPRLEALSYIRFYEKQASHNESLLKLAKLGFSLLQSLHKSELSQVSMWWKGIDAPKNLPYVRDRIVECYLWAFGVYSEPKYSLARVFLAKVIQMTTVLDDTYDAYGTFEELEIFTKAVERWSITCLDGLPEYMKLVYQVLLDLYQEMEPIMEIEEITPLFNSSKEFMIDIVKAYMVEAKWVNEGHIPKPDEHEAIAFATGGGGLLISSCYLGMGDIITNDSIKWAIIEPPLFKASSAIGRLLNDIVSYKKEQEREHFPSIVQSYKEQYDVSEEHAIDLVRKQIEDVWKDINRESLMCNDIPRPLIMVLLNISTPLSMAGRGRIKGKDTGGTSNANFEFSTKSSLVKREKYEGILPPPEVFSANDKDPAATKRERRRRYLGILG</sequence>